<protein>
    <submittedName>
        <fullName evidence="1">DUF6521 family protein</fullName>
    </submittedName>
</protein>
<evidence type="ECO:0000313" key="2">
    <source>
        <dbReference type="Proteomes" id="UP001176471"/>
    </source>
</evidence>
<dbReference type="EMBL" id="JAUQOM010000020">
    <property type="protein sequence ID" value="MDO7837294.1"/>
    <property type="molecule type" value="Genomic_DNA"/>
</dbReference>
<dbReference type="InterPro" id="IPR045390">
    <property type="entry name" value="ABC-3C_MC3"/>
</dbReference>
<evidence type="ECO:0000313" key="1">
    <source>
        <dbReference type="EMBL" id="MDO7837294.1"/>
    </source>
</evidence>
<keyword evidence="2" id="KW-1185">Reference proteome</keyword>
<comment type="caution">
    <text evidence="1">The sequence shown here is derived from an EMBL/GenBank/DDBJ whole genome shotgun (WGS) entry which is preliminary data.</text>
</comment>
<dbReference type="Pfam" id="PF20131">
    <property type="entry name" value="MC3"/>
    <property type="match status" value="1"/>
</dbReference>
<accession>A0ABT8ZTI8</accession>
<proteinExistence type="predicted"/>
<gene>
    <name evidence="1" type="ORF">Q4610_19800</name>
</gene>
<reference evidence="1" key="1">
    <citation type="submission" date="2023-07" db="EMBL/GenBank/DDBJ databases">
        <title>Bacterial whole genome sequence for Sphingobium sp. HBC34.</title>
        <authorList>
            <person name="Le V."/>
            <person name="Ko S.-R."/>
            <person name="Ahn C.-Y."/>
            <person name="Oh H.-M."/>
        </authorList>
    </citation>
    <scope>NUCLEOTIDE SEQUENCE</scope>
    <source>
        <strain evidence="1">HBC34</strain>
    </source>
</reference>
<dbReference type="Proteomes" id="UP001176471">
    <property type="component" value="Unassembled WGS sequence"/>
</dbReference>
<name>A0ABT8ZTI8_9SPHN</name>
<organism evidence="1 2">
    <name type="scientific">Sphingobium cyanobacteriorum</name>
    <dbReference type="NCBI Taxonomy" id="3063954"/>
    <lineage>
        <taxon>Bacteria</taxon>
        <taxon>Pseudomonadati</taxon>
        <taxon>Pseudomonadota</taxon>
        <taxon>Alphaproteobacteria</taxon>
        <taxon>Sphingomonadales</taxon>
        <taxon>Sphingomonadaceae</taxon>
        <taxon>Sphingobium</taxon>
    </lineage>
</organism>
<dbReference type="RefSeq" id="WP_304537592.1">
    <property type="nucleotide sequence ID" value="NZ_JAUQOM010000020.1"/>
</dbReference>
<sequence>MAWNDRSVEDQTLFNPVFCALLLRAASRGYQEGDTSRALPLAHAFLVLPIILNARMRRALPTLKTRMTTWVTKHPEFSAEFAARCRELVDTTREAIQLGCAQDWLAIAGDGLRPGAHRFKSDPPRLDTDTMDVKDCYEAARFVGRWIPKDDRQSTILSMLGVAP</sequence>